<dbReference type="Gene3D" id="3.40.710.10">
    <property type="entry name" value="DD-peptidase/beta-lactamase superfamily"/>
    <property type="match status" value="1"/>
</dbReference>
<dbReference type="EMBL" id="VKHP01000417">
    <property type="protein sequence ID" value="NEV02728.1"/>
    <property type="molecule type" value="Genomic_DNA"/>
</dbReference>
<accession>A0A6P1BW13</accession>
<dbReference type="Pfam" id="PF00144">
    <property type="entry name" value="Beta-lactamase"/>
    <property type="match status" value="1"/>
</dbReference>
<keyword evidence="3" id="KW-1185">Reference proteome</keyword>
<dbReference type="SUPFAM" id="SSF56601">
    <property type="entry name" value="beta-lactamase/transpeptidase-like"/>
    <property type="match status" value="1"/>
</dbReference>
<evidence type="ECO:0000313" key="3">
    <source>
        <dbReference type="Proteomes" id="UP000468531"/>
    </source>
</evidence>
<evidence type="ECO:0000259" key="1">
    <source>
        <dbReference type="Pfam" id="PF00144"/>
    </source>
</evidence>
<organism evidence="2 3">
    <name type="scientific">Bradyrhizobium uaiense</name>
    <dbReference type="NCBI Taxonomy" id="2594946"/>
    <lineage>
        <taxon>Bacteria</taxon>
        <taxon>Pseudomonadati</taxon>
        <taxon>Pseudomonadota</taxon>
        <taxon>Alphaproteobacteria</taxon>
        <taxon>Hyphomicrobiales</taxon>
        <taxon>Nitrobacteraceae</taxon>
        <taxon>Bradyrhizobium</taxon>
    </lineage>
</organism>
<dbReference type="RefSeq" id="WP_163163080.1">
    <property type="nucleotide sequence ID" value="NZ_VKHP01000417.1"/>
</dbReference>
<comment type="caution">
    <text evidence="2">The sequence shown here is derived from an EMBL/GenBank/DDBJ whole genome shotgun (WGS) entry which is preliminary data.</text>
</comment>
<dbReference type="PANTHER" id="PTHR46825">
    <property type="entry name" value="D-ALANYL-D-ALANINE-CARBOXYPEPTIDASE/ENDOPEPTIDASE AMPH"/>
    <property type="match status" value="1"/>
</dbReference>
<evidence type="ECO:0000313" key="2">
    <source>
        <dbReference type="EMBL" id="NEV02728.1"/>
    </source>
</evidence>
<dbReference type="AlphaFoldDB" id="A0A6P1BW13"/>
<reference evidence="2 3" key="1">
    <citation type="journal article" date="2020" name="Arch. Microbiol.">
        <title>Bradyrhizobium uaiense sp. nov., a new highly efficient cowpea symbiont.</title>
        <authorList>
            <person name="Cabral Michel D."/>
            <person name="Azarias Guimaraes A."/>
            <person name="Martins da Costa E."/>
            <person name="Soares de Carvalho T."/>
            <person name="Balsanelli E."/>
            <person name="Willems A."/>
            <person name="Maltempi de Souza E."/>
            <person name="de Souza Moreira F.M."/>
        </authorList>
    </citation>
    <scope>NUCLEOTIDE SEQUENCE [LARGE SCALE GENOMIC DNA]</scope>
    <source>
        <strain evidence="2 3">UFLA 03-164</strain>
    </source>
</reference>
<dbReference type="InterPro" id="IPR012338">
    <property type="entry name" value="Beta-lactam/transpept-like"/>
</dbReference>
<dbReference type="PANTHER" id="PTHR46825:SF15">
    <property type="entry name" value="BETA-LACTAMASE-RELATED DOMAIN-CONTAINING PROTEIN"/>
    <property type="match status" value="1"/>
</dbReference>
<dbReference type="Proteomes" id="UP000468531">
    <property type="component" value="Unassembled WGS sequence"/>
</dbReference>
<dbReference type="InterPro" id="IPR001466">
    <property type="entry name" value="Beta-lactam-related"/>
</dbReference>
<gene>
    <name evidence="2" type="ORF">FNJ47_45410</name>
</gene>
<name>A0A6P1BW13_9BRAD</name>
<protein>
    <submittedName>
        <fullName evidence="2">Beta-lactamase family protein</fullName>
    </submittedName>
</protein>
<dbReference type="InterPro" id="IPR050491">
    <property type="entry name" value="AmpC-like"/>
</dbReference>
<proteinExistence type="predicted"/>
<sequence length="459" mass="49764">MLPTGDRMTGLSAPVLPSHCLDPALLDQARVEMQRDGVPGIALGVFYKGSAATAGLGVTNVLHPQLVDGDTLFRIGSITKTFTGTALLQLVEQGRLNLDDPVRALLPEFAIADPDVSSSVTIGDCLTHSCGWQGDVFEDTGWGDDALAAMVARMDKLVQVTPLGRMWSYNNPAFYVLGRILEVVHGRPYEVVLDEALLTPLGMDGACFFARDLLHRKFAVGHAERDGQTVIALPWAMPRCANPTGGVVASAAHMMRYTQFQLDGGPILGETIRLAAFEPAGPSNDTPAIGLGWWLDDSAGERVVSHTGAANGQPCLIAMIPSLRFALAVLTNGANGWITAQRLLNWAIQTYFSLAAPEARAQPRPDVNAWLHTYETRSERRVLRREGERLVFDQVPLKPWLDGLDPPAQPQVGINVQPAGPDAMLIAPGERAQRVGTVLRDEAGEIRWLRINRRAALRK</sequence>
<feature type="domain" description="Beta-lactamase-related" evidence="1">
    <location>
        <begin position="33"/>
        <end position="335"/>
    </location>
</feature>